<dbReference type="GO" id="GO:0005739">
    <property type="term" value="C:mitochondrion"/>
    <property type="evidence" value="ECO:0007669"/>
    <property type="project" value="TreeGrafter"/>
</dbReference>
<evidence type="ECO:0000256" key="4">
    <source>
        <dbReference type="ARBA" id="ARBA00012105"/>
    </source>
</evidence>
<comment type="function">
    <text evidence="1">Catalyzes the phosphorylation of riboflavin (vitamin B2) to form flavin mononucleotide (FMN) coenzyme.</text>
</comment>
<dbReference type="AlphaFoldDB" id="H0EW55"/>
<dbReference type="EC" id="2.7.1.26" evidence="4"/>
<comment type="caution">
    <text evidence="16">The sequence shown here is derived from an EMBL/GenBank/DDBJ whole genome shotgun (WGS) entry which is preliminary data.</text>
</comment>
<feature type="region of interest" description="Disordered" evidence="14">
    <location>
        <begin position="170"/>
        <end position="192"/>
    </location>
</feature>
<dbReference type="PANTHER" id="PTHR22749:SF6">
    <property type="entry name" value="RIBOFLAVIN KINASE"/>
    <property type="match status" value="1"/>
</dbReference>
<keyword evidence="10 16" id="KW-0418">Kinase</keyword>
<name>H0EW55_GLAL7</name>
<protein>
    <recommendedName>
        <fullName evidence="5">Riboflavin kinase</fullName>
        <ecNumber evidence="4">2.7.1.26</ecNumber>
    </recommendedName>
    <alternativeName>
        <fullName evidence="12">Flavin mononucleotide kinase 1</fullName>
    </alternativeName>
</protein>
<dbReference type="InterPro" id="IPR023465">
    <property type="entry name" value="Riboflavin_kinase_dom_sf"/>
</dbReference>
<keyword evidence="11" id="KW-0067">ATP-binding</keyword>
<keyword evidence="17" id="KW-1185">Reference proteome</keyword>
<evidence type="ECO:0000256" key="13">
    <source>
        <dbReference type="ARBA" id="ARBA00047880"/>
    </source>
</evidence>
<evidence type="ECO:0000256" key="11">
    <source>
        <dbReference type="ARBA" id="ARBA00022840"/>
    </source>
</evidence>
<dbReference type="OrthoDB" id="276388at2759"/>
<dbReference type="EMBL" id="AGUE01000201">
    <property type="protein sequence ID" value="EHK97236.1"/>
    <property type="molecule type" value="Genomic_DNA"/>
</dbReference>
<accession>H0EW55</accession>
<keyword evidence="8" id="KW-0808">Transferase</keyword>
<dbReference type="PANTHER" id="PTHR22749">
    <property type="entry name" value="RIBOFLAVIN KINASE/FMN ADENYLYLTRANSFERASE"/>
    <property type="match status" value="1"/>
</dbReference>
<evidence type="ECO:0000256" key="2">
    <source>
        <dbReference type="ARBA" id="ARBA00005201"/>
    </source>
</evidence>
<evidence type="ECO:0000259" key="15">
    <source>
        <dbReference type="SMART" id="SM00904"/>
    </source>
</evidence>
<evidence type="ECO:0000256" key="6">
    <source>
        <dbReference type="ARBA" id="ARBA00022630"/>
    </source>
</evidence>
<keyword evidence="6" id="KW-0285">Flavoprotein</keyword>
<dbReference type="SMART" id="SM00904">
    <property type="entry name" value="Flavokinase"/>
    <property type="match status" value="1"/>
</dbReference>
<evidence type="ECO:0000313" key="17">
    <source>
        <dbReference type="Proteomes" id="UP000005446"/>
    </source>
</evidence>
<comment type="similarity">
    <text evidence="3">Belongs to the flavokinase family.</text>
</comment>
<dbReference type="InterPro" id="IPR023468">
    <property type="entry name" value="Riboflavin_kinase"/>
</dbReference>
<evidence type="ECO:0000313" key="16">
    <source>
        <dbReference type="EMBL" id="EHK97236.1"/>
    </source>
</evidence>
<evidence type="ECO:0000256" key="3">
    <source>
        <dbReference type="ARBA" id="ARBA00010108"/>
    </source>
</evidence>
<dbReference type="Gene3D" id="2.40.30.30">
    <property type="entry name" value="Riboflavin kinase-like"/>
    <property type="match status" value="1"/>
</dbReference>
<dbReference type="GO" id="GO:0009231">
    <property type="term" value="P:riboflavin biosynthetic process"/>
    <property type="evidence" value="ECO:0007669"/>
    <property type="project" value="InterPro"/>
</dbReference>
<comment type="pathway">
    <text evidence="2">Cofactor biosynthesis; FMN biosynthesis; FMN from riboflavin (ATP route): step 1/1.</text>
</comment>
<reference evidence="16 17" key="1">
    <citation type="journal article" date="2012" name="Eukaryot. Cell">
        <title>Genome sequence of the fungus Glarea lozoyensis: the first genome sequence of a species from the Helotiaceae family.</title>
        <authorList>
            <person name="Youssar L."/>
            <person name="Gruening B.A."/>
            <person name="Erxleben A."/>
            <person name="Guenther S."/>
            <person name="Huettel W."/>
        </authorList>
    </citation>
    <scope>NUCLEOTIDE SEQUENCE [LARGE SCALE GENOMIC DNA]</scope>
    <source>
        <strain evidence="17">ATCC 74030 / MF5533</strain>
    </source>
</reference>
<evidence type="ECO:0000256" key="14">
    <source>
        <dbReference type="SAM" id="MobiDB-lite"/>
    </source>
</evidence>
<evidence type="ECO:0000256" key="12">
    <source>
        <dbReference type="ARBA" id="ARBA00029960"/>
    </source>
</evidence>
<organism evidence="16 17">
    <name type="scientific">Glarea lozoyensis (strain ATCC 74030 / MF5533)</name>
    <dbReference type="NCBI Taxonomy" id="1104152"/>
    <lineage>
        <taxon>Eukaryota</taxon>
        <taxon>Fungi</taxon>
        <taxon>Dikarya</taxon>
        <taxon>Ascomycota</taxon>
        <taxon>Pezizomycotina</taxon>
        <taxon>Leotiomycetes</taxon>
        <taxon>Helotiales</taxon>
        <taxon>Helotiaceae</taxon>
        <taxon>Glarea</taxon>
    </lineage>
</organism>
<dbReference type="UniPathway" id="UPA00276">
    <property type="reaction ID" value="UER00406"/>
</dbReference>
<evidence type="ECO:0000256" key="9">
    <source>
        <dbReference type="ARBA" id="ARBA00022741"/>
    </source>
</evidence>
<dbReference type="Pfam" id="PF01687">
    <property type="entry name" value="Flavokinase"/>
    <property type="match status" value="1"/>
</dbReference>
<sequence>MKMDPIDGVHFGWVSLRLHDTHPDLQTPPKIQPQHSPDRKSKDHAIFPLSDLKTPPPSSSNWRIYPMVMSIGFNPFYGNKERSAEVFIMNDFQEDFYGDYMRVSILGYIRKELNYIDVESLKNDINTDVDVALKSLARENWGVGKEESWLLGEGYSQELFEEKTREAEERARKKEAIEKAGKEKEKENEAKI</sequence>
<evidence type="ECO:0000256" key="7">
    <source>
        <dbReference type="ARBA" id="ARBA00022643"/>
    </source>
</evidence>
<dbReference type="SUPFAM" id="SSF82114">
    <property type="entry name" value="Riboflavin kinase-like"/>
    <property type="match status" value="1"/>
</dbReference>
<evidence type="ECO:0000256" key="10">
    <source>
        <dbReference type="ARBA" id="ARBA00022777"/>
    </source>
</evidence>
<gene>
    <name evidence="16" type="ORF">M7I_7015</name>
</gene>
<dbReference type="HOGENOM" id="CLU_048437_3_2_1"/>
<dbReference type="InParanoid" id="H0EW55"/>
<dbReference type="InterPro" id="IPR015865">
    <property type="entry name" value="Riboflavin_kinase_bac/euk"/>
</dbReference>
<keyword evidence="9" id="KW-0547">Nucleotide-binding</keyword>
<feature type="region of interest" description="Disordered" evidence="14">
    <location>
        <begin position="22"/>
        <end position="42"/>
    </location>
</feature>
<feature type="domain" description="Riboflavin kinase" evidence="15">
    <location>
        <begin position="1"/>
        <end position="137"/>
    </location>
</feature>
<evidence type="ECO:0000256" key="5">
    <source>
        <dbReference type="ARBA" id="ARBA00017394"/>
    </source>
</evidence>
<comment type="catalytic activity">
    <reaction evidence="13">
        <text>riboflavin + ATP = FMN + ADP + H(+)</text>
        <dbReference type="Rhea" id="RHEA:14357"/>
        <dbReference type="ChEBI" id="CHEBI:15378"/>
        <dbReference type="ChEBI" id="CHEBI:30616"/>
        <dbReference type="ChEBI" id="CHEBI:57986"/>
        <dbReference type="ChEBI" id="CHEBI:58210"/>
        <dbReference type="ChEBI" id="CHEBI:456216"/>
        <dbReference type="EC" id="2.7.1.26"/>
    </reaction>
</comment>
<proteinExistence type="inferred from homology"/>
<dbReference type="GO" id="GO:0005524">
    <property type="term" value="F:ATP binding"/>
    <property type="evidence" value="ECO:0007669"/>
    <property type="project" value="UniProtKB-KW"/>
</dbReference>
<dbReference type="GO" id="GO:0009398">
    <property type="term" value="P:FMN biosynthetic process"/>
    <property type="evidence" value="ECO:0007669"/>
    <property type="project" value="UniProtKB-UniPathway"/>
</dbReference>
<dbReference type="Proteomes" id="UP000005446">
    <property type="component" value="Unassembled WGS sequence"/>
</dbReference>
<evidence type="ECO:0000256" key="1">
    <source>
        <dbReference type="ARBA" id="ARBA00003572"/>
    </source>
</evidence>
<keyword evidence="7" id="KW-0288">FMN</keyword>
<dbReference type="GO" id="GO:0008531">
    <property type="term" value="F:riboflavin kinase activity"/>
    <property type="evidence" value="ECO:0007669"/>
    <property type="project" value="UniProtKB-EC"/>
</dbReference>
<evidence type="ECO:0000256" key="8">
    <source>
        <dbReference type="ARBA" id="ARBA00022679"/>
    </source>
</evidence>